<keyword evidence="8" id="KW-1133">Transmembrane helix</keyword>
<evidence type="ECO:0000256" key="5">
    <source>
        <dbReference type="ARBA" id="ARBA00022857"/>
    </source>
</evidence>
<feature type="compositionally biased region" description="Low complexity" evidence="7">
    <location>
        <begin position="26"/>
        <end position="35"/>
    </location>
</feature>
<evidence type="ECO:0000313" key="10">
    <source>
        <dbReference type="Proteomes" id="UP001530377"/>
    </source>
</evidence>
<feature type="compositionally biased region" description="Low complexity" evidence="7">
    <location>
        <begin position="67"/>
        <end position="78"/>
    </location>
</feature>
<accession>A0ABD3SST4</accession>
<dbReference type="PANTHER" id="PTHR46091">
    <property type="entry name" value="BLR7054 PROTEIN"/>
    <property type="match status" value="1"/>
</dbReference>
<keyword evidence="10" id="KW-1185">Reference proteome</keyword>
<keyword evidence="2" id="KW-0285">Flavoprotein</keyword>
<reference evidence="9 10" key="1">
    <citation type="submission" date="2024-10" db="EMBL/GenBank/DDBJ databases">
        <title>Updated reference genomes for cyclostephanoid diatoms.</title>
        <authorList>
            <person name="Roberts W.R."/>
            <person name="Alverson A.J."/>
        </authorList>
    </citation>
    <scope>NUCLEOTIDE SEQUENCE [LARGE SCALE GENOMIC DNA]</scope>
    <source>
        <strain evidence="9 10">AJA228-03</strain>
    </source>
</reference>
<keyword evidence="8" id="KW-0812">Transmembrane</keyword>
<evidence type="ECO:0000256" key="2">
    <source>
        <dbReference type="ARBA" id="ARBA00022630"/>
    </source>
</evidence>
<gene>
    <name evidence="9" type="ORF">ACHAXA_003144</name>
</gene>
<keyword evidence="6" id="KW-0520">NAD</keyword>
<sequence length="1145" mass="122342">MYQHYAHKATYIISFPPPRKNHHHPSSSSSSSSSSYPPAKMRMGGPTTRRRSHRGGTGGDRSGKGDGTTTKTTSSSMTNPNGARPKYSSPTMIVGRVSPNVIESIYAPKLLDMAIRSVEAYADEALLLREGWVGGSASSSLGGVEGGTAGDSSSSRNDDECEGELAELGEGEELDLDGDVVFQATTATEETIDVVTPLPAVDPPAATAPTTVAPHRAATMTTTTSRLFSYQRDVDELSSLLLETSSHFSSPSNAWRVHANAAKFERLLDERYGRLRPFVERYPEIETFVRNVQRKYAMGDMSPFRSRGAKMPVSRTTAIMGLIMMQRQGVRVDALILVATFCLVGLQPWALVTLVALGRWEMDRRRGRRGRGGGGTGDGGGRRGEEKEGEESEEEERSRKYEILTRPVGSKFNPADLSLRDDRHDVLLLGSGIETLYAGALLARAGRKVCVLSPSIDVSGCEVMENCPRNGKFANVPFDVRGTDVAHLSRQQALLAPALCTSTDTQGGIRFARIGSDRDGYAHTILSVPGLGGAAAGGVGGGANGEAVPVVINAGGPYALAEYCSTRLGDGYPSTDLDGNVDEGASTCLGYVRACRQINDVSGDYYLSKLFGSGGGASSSKSTAASESNNAYQQASIRSTSGFLNRCLPLNPHVRSLMAAIGMPNENLSPDDTSIAAHVTHLCAMLSEEGMAYPIGGPRAVCHALASVIEQCDGRVVGGVSLQELLFDGPMSEKKEDHDTKINNNNTNNNDNKENGDGNAAPSEVASGPKPRCTGVRLENGCDVKVSENGGAVLSTMGFIPTFLHLLPSDVRTLHGVPPGLPAVSERRPLIKILVGLNGTREELDLTGADWYRLPNATLPRDELDPLTGQVQFGKIGSDLSGVTLGMVDEGESETTEILTIESRGGGRGKRGKVNAVSSSMSSSAPSNTTKKIPRSKFTSGSSWMKVSFPSAKDPSWFDRYGPISTCVVTIEADDEFVRMFDTKPRIYSILKHPIDTTLGQRVIKDLCLTFPQLEGKIECFQISGPYRSGLMQNPARFAIKGNRPEMAYPGLFIGGADLTVADSTSGAIVGGWMAANAIVGYSFIDHVYLKKNITTDLQRFLDDPSMATERDGVIVEDLAVPFKLGKGSGDDSVTDPAESTKEEK</sequence>
<feature type="region of interest" description="Disordered" evidence="7">
    <location>
        <begin position="903"/>
        <end position="936"/>
    </location>
</feature>
<organism evidence="9 10">
    <name type="scientific">Cyclostephanos tholiformis</name>
    <dbReference type="NCBI Taxonomy" id="382380"/>
    <lineage>
        <taxon>Eukaryota</taxon>
        <taxon>Sar</taxon>
        <taxon>Stramenopiles</taxon>
        <taxon>Ochrophyta</taxon>
        <taxon>Bacillariophyta</taxon>
        <taxon>Coscinodiscophyceae</taxon>
        <taxon>Thalassiosirophycidae</taxon>
        <taxon>Stephanodiscales</taxon>
        <taxon>Stephanodiscaceae</taxon>
        <taxon>Cyclostephanos</taxon>
    </lineage>
</organism>
<feature type="region of interest" description="Disordered" evidence="7">
    <location>
        <begin position="729"/>
        <end position="772"/>
    </location>
</feature>
<keyword evidence="4" id="KW-0274">FAD</keyword>
<name>A0ABD3SST4_9STRA</name>
<protein>
    <submittedName>
        <fullName evidence="9">Uncharacterized protein</fullName>
    </submittedName>
</protein>
<evidence type="ECO:0000256" key="4">
    <source>
        <dbReference type="ARBA" id="ARBA00022827"/>
    </source>
</evidence>
<dbReference type="AlphaFoldDB" id="A0ABD3SST4"/>
<dbReference type="PANTHER" id="PTHR46091:SF3">
    <property type="entry name" value="AMINE OXIDASE DOMAIN-CONTAINING PROTEIN"/>
    <property type="match status" value="1"/>
</dbReference>
<keyword evidence="3" id="KW-0732">Signal</keyword>
<evidence type="ECO:0000256" key="7">
    <source>
        <dbReference type="SAM" id="MobiDB-lite"/>
    </source>
</evidence>
<evidence type="ECO:0000256" key="8">
    <source>
        <dbReference type="SAM" id="Phobius"/>
    </source>
</evidence>
<feature type="region of interest" description="Disordered" evidence="7">
    <location>
        <begin position="366"/>
        <end position="400"/>
    </location>
</feature>
<keyword evidence="5" id="KW-0521">NADP</keyword>
<feature type="transmembrane region" description="Helical" evidence="8">
    <location>
        <begin position="334"/>
        <end position="358"/>
    </location>
</feature>
<feature type="compositionally biased region" description="Basic and acidic residues" evidence="7">
    <location>
        <begin position="731"/>
        <end position="741"/>
    </location>
</feature>
<dbReference type="SUPFAM" id="SSF51905">
    <property type="entry name" value="FAD/NAD(P)-binding domain"/>
    <property type="match status" value="1"/>
</dbReference>
<evidence type="ECO:0000256" key="1">
    <source>
        <dbReference type="ARBA" id="ARBA00005855"/>
    </source>
</evidence>
<evidence type="ECO:0000256" key="6">
    <source>
        <dbReference type="ARBA" id="ARBA00023027"/>
    </source>
</evidence>
<comment type="caution">
    <text evidence="9">The sequence shown here is derived from an EMBL/GenBank/DDBJ whole genome shotgun (WGS) entry which is preliminary data.</text>
</comment>
<dbReference type="InterPro" id="IPR052206">
    <property type="entry name" value="Retinol_saturase"/>
</dbReference>
<comment type="similarity">
    <text evidence="1">Belongs to the carotenoid/retinoid oxidoreductase family. CrtISO subfamily.</text>
</comment>
<keyword evidence="8" id="KW-0472">Membrane</keyword>
<proteinExistence type="inferred from homology"/>
<evidence type="ECO:0000313" key="9">
    <source>
        <dbReference type="EMBL" id="KAL3827410.1"/>
    </source>
</evidence>
<dbReference type="InterPro" id="IPR036188">
    <property type="entry name" value="FAD/NAD-bd_sf"/>
</dbReference>
<feature type="compositionally biased region" description="Low complexity" evidence="7">
    <location>
        <begin position="918"/>
        <end position="927"/>
    </location>
</feature>
<dbReference type="Proteomes" id="UP001530377">
    <property type="component" value="Unassembled WGS sequence"/>
</dbReference>
<feature type="region of interest" description="Disordered" evidence="7">
    <location>
        <begin position="13"/>
        <end position="91"/>
    </location>
</feature>
<evidence type="ECO:0000256" key="3">
    <source>
        <dbReference type="ARBA" id="ARBA00022729"/>
    </source>
</evidence>
<dbReference type="EMBL" id="JALLPB020000004">
    <property type="protein sequence ID" value="KAL3827410.1"/>
    <property type="molecule type" value="Genomic_DNA"/>
</dbReference>
<feature type="region of interest" description="Disordered" evidence="7">
    <location>
        <begin position="136"/>
        <end position="161"/>
    </location>
</feature>
<feature type="region of interest" description="Disordered" evidence="7">
    <location>
        <begin position="1124"/>
        <end position="1145"/>
    </location>
</feature>